<keyword evidence="6 9" id="KW-0378">Hydrolase</keyword>
<sequence>MKNFVKEIEDLTKSHVYMKNPVQVNEIINNIVNGGTEKLQMVFDFDNTITKQHENGKKHLSSFGMFEKCPSVTESFTKFCEATTNKYRKIEMDPTIDMSEKQKKMEEWWQITEESLKGLRVSPEEIEKVCMELGPSVRDGTCELFLDLHMANVPMLVFSAGLGDCVLAVLKNFNIMLPNVEIISNFLKYDEDGTILGFKDKLIHVFNKNEYAIKGSSFYNKIANRQNVILLGDSLGDACMAEGMEHLENILKIGFLYERSEEALPAYLETFDIVLLDDQTMNIPRAIFDRIKSNTPAGQELGVS</sequence>
<keyword evidence="8 9" id="KW-0546">Nucleotide metabolism</keyword>
<keyword evidence="7" id="KW-0460">Magnesium</keyword>
<evidence type="ECO:0000256" key="3">
    <source>
        <dbReference type="ARBA" id="ARBA00012643"/>
    </source>
</evidence>
<dbReference type="OrthoDB" id="10014216at2759"/>
<dbReference type="GO" id="GO:0009117">
    <property type="term" value="P:nucleotide metabolic process"/>
    <property type="evidence" value="ECO:0007669"/>
    <property type="project" value="UniProtKB-KW"/>
</dbReference>
<comment type="subcellular location">
    <subcellularLocation>
        <location evidence="9">Cytoplasm</location>
    </subcellularLocation>
</comment>
<dbReference type="SFLD" id="SFLDG01128">
    <property type="entry name" value="C1.4:_5'-Nucleotidase_Like"/>
    <property type="match status" value="1"/>
</dbReference>
<dbReference type="AlphaFoldDB" id="A0A653DR15"/>
<dbReference type="PANTHER" id="PTHR13045:SF0">
    <property type="entry name" value="7-METHYLGUANOSINE PHOSPHATE-SPECIFIC 5'-NUCLEOTIDASE"/>
    <property type="match status" value="1"/>
</dbReference>
<reference evidence="10 11" key="1">
    <citation type="submission" date="2019-01" db="EMBL/GenBank/DDBJ databases">
        <authorList>
            <person name="Sayadi A."/>
        </authorList>
    </citation>
    <scope>NUCLEOTIDE SEQUENCE [LARGE SCALE GENOMIC DNA]</scope>
</reference>
<keyword evidence="4" id="KW-0479">Metal-binding</keyword>
<evidence type="ECO:0000256" key="4">
    <source>
        <dbReference type="ARBA" id="ARBA00022723"/>
    </source>
</evidence>
<organism evidence="10 11">
    <name type="scientific">Callosobruchus maculatus</name>
    <name type="common">Southern cowpea weevil</name>
    <name type="synonym">Pulse bruchid</name>
    <dbReference type="NCBI Taxonomy" id="64391"/>
    <lineage>
        <taxon>Eukaryota</taxon>
        <taxon>Metazoa</taxon>
        <taxon>Ecdysozoa</taxon>
        <taxon>Arthropoda</taxon>
        <taxon>Hexapoda</taxon>
        <taxon>Insecta</taxon>
        <taxon>Pterygota</taxon>
        <taxon>Neoptera</taxon>
        <taxon>Endopterygota</taxon>
        <taxon>Coleoptera</taxon>
        <taxon>Polyphaga</taxon>
        <taxon>Cucujiformia</taxon>
        <taxon>Chrysomeloidea</taxon>
        <taxon>Chrysomelidae</taxon>
        <taxon>Bruchinae</taxon>
        <taxon>Bruchini</taxon>
        <taxon>Callosobruchus</taxon>
    </lineage>
</organism>
<evidence type="ECO:0000256" key="7">
    <source>
        <dbReference type="ARBA" id="ARBA00022842"/>
    </source>
</evidence>
<dbReference type="Gene3D" id="1.10.150.340">
    <property type="entry name" value="Pyrimidine 5'-nucleotidase (UMPH-1), N-terminal domain"/>
    <property type="match status" value="1"/>
</dbReference>
<keyword evidence="11" id="KW-1185">Reference proteome</keyword>
<dbReference type="NCBIfam" id="TIGR01544">
    <property type="entry name" value="HAD-SF-IE"/>
    <property type="match status" value="1"/>
</dbReference>
<evidence type="ECO:0000256" key="5">
    <source>
        <dbReference type="ARBA" id="ARBA00022741"/>
    </source>
</evidence>
<dbReference type="GO" id="GO:0005737">
    <property type="term" value="C:cytoplasm"/>
    <property type="evidence" value="ECO:0007669"/>
    <property type="project" value="UniProtKB-SubCell"/>
</dbReference>
<dbReference type="SUPFAM" id="SSF56784">
    <property type="entry name" value="HAD-like"/>
    <property type="match status" value="1"/>
</dbReference>
<evidence type="ECO:0000256" key="1">
    <source>
        <dbReference type="ARBA" id="ARBA00000815"/>
    </source>
</evidence>
<evidence type="ECO:0000313" key="10">
    <source>
        <dbReference type="EMBL" id="VEN62673.1"/>
    </source>
</evidence>
<accession>A0A653DR15</accession>
<keyword evidence="5 9" id="KW-0547">Nucleotide-binding</keyword>
<dbReference type="Gene3D" id="3.40.50.1000">
    <property type="entry name" value="HAD superfamily/HAD-like"/>
    <property type="match status" value="1"/>
</dbReference>
<dbReference type="GO" id="GO:0008253">
    <property type="term" value="F:5'-nucleotidase activity"/>
    <property type="evidence" value="ECO:0007669"/>
    <property type="project" value="UniProtKB-EC"/>
</dbReference>
<comment type="catalytic activity">
    <reaction evidence="1 9">
        <text>a ribonucleoside 5'-phosphate + H2O = a ribonucleoside + phosphate</text>
        <dbReference type="Rhea" id="RHEA:12484"/>
        <dbReference type="ChEBI" id="CHEBI:15377"/>
        <dbReference type="ChEBI" id="CHEBI:18254"/>
        <dbReference type="ChEBI" id="CHEBI:43474"/>
        <dbReference type="ChEBI" id="CHEBI:58043"/>
        <dbReference type="EC" id="3.1.3.5"/>
    </reaction>
</comment>
<evidence type="ECO:0000256" key="8">
    <source>
        <dbReference type="ARBA" id="ARBA00023080"/>
    </source>
</evidence>
<gene>
    <name evidence="10" type="ORF">CALMAC_LOCUS19722</name>
</gene>
<dbReference type="InterPro" id="IPR023214">
    <property type="entry name" value="HAD_sf"/>
</dbReference>
<dbReference type="EMBL" id="CAACVG010014031">
    <property type="protein sequence ID" value="VEN62673.1"/>
    <property type="molecule type" value="Genomic_DNA"/>
</dbReference>
<dbReference type="Pfam" id="PF05822">
    <property type="entry name" value="UMPH-1"/>
    <property type="match status" value="1"/>
</dbReference>
<dbReference type="FunFam" id="3.40.50.1000:FF:000032">
    <property type="entry name" value="Cytosolic 5-nucleotidase 3-like"/>
    <property type="match status" value="1"/>
</dbReference>
<evidence type="ECO:0000256" key="6">
    <source>
        <dbReference type="ARBA" id="ARBA00022801"/>
    </source>
</evidence>
<evidence type="ECO:0000313" key="11">
    <source>
        <dbReference type="Proteomes" id="UP000410492"/>
    </source>
</evidence>
<dbReference type="GO" id="GO:0000287">
    <property type="term" value="F:magnesium ion binding"/>
    <property type="evidence" value="ECO:0007669"/>
    <property type="project" value="InterPro"/>
</dbReference>
<dbReference type="GO" id="GO:0000166">
    <property type="term" value="F:nucleotide binding"/>
    <property type="evidence" value="ECO:0007669"/>
    <property type="project" value="UniProtKB-KW"/>
</dbReference>
<dbReference type="SFLD" id="SFLDS00003">
    <property type="entry name" value="Haloacid_Dehalogenase"/>
    <property type="match status" value="1"/>
</dbReference>
<protein>
    <recommendedName>
        <fullName evidence="3 9">5'-nucleotidase</fullName>
        <ecNumber evidence="3 9">3.1.3.5</ecNumber>
    </recommendedName>
</protein>
<proteinExistence type="inferred from homology"/>
<dbReference type="PANTHER" id="PTHR13045">
    <property type="entry name" value="5'-NUCLEOTIDASE"/>
    <property type="match status" value="1"/>
</dbReference>
<comment type="similarity">
    <text evidence="2 9">Belongs to the pyrimidine 5'-nucleotidase family.</text>
</comment>
<name>A0A653DR15_CALMS</name>
<dbReference type="EC" id="3.1.3.5" evidence="3 9"/>
<keyword evidence="9" id="KW-0963">Cytoplasm</keyword>
<dbReference type="InterPro" id="IPR006434">
    <property type="entry name" value="Pyrimidine_nucleotidase_eu"/>
</dbReference>
<evidence type="ECO:0000256" key="9">
    <source>
        <dbReference type="RuleBase" id="RU361276"/>
    </source>
</evidence>
<evidence type="ECO:0000256" key="2">
    <source>
        <dbReference type="ARBA" id="ARBA00008389"/>
    </source>
</evidence>
<dbReference type="Proteomes" id="UP000410492">
    <property type="component" value="Unassembled WGS sequence"/>
</dbReference>
<dbReference type="InterPro" id="IPR036412">
    <property type="entry name" value="HAD-like_sf"/>
</dbReference>